<evidence type="ECO:0000256" key="1">
    <source>
        <dbReference type="ARBA" id="ARBA00004442"/>
    </source>
</evidence>
<evidence type="ECO:0000256" key="5">
    <source>
        <dbReference type="ARBA" id="ARBA00023237"/>
    </source>
</evidence>
<dbReference type="Proteomes" id="UP000294824">
    <property type="component" value="Unassembled WGS sequence"/>
</dbReference>
<dbReference type="AlphaFoldDB" id="A0A4R8MB70"/>
<keyword evidence="3" id="KW-0732">Signal</keyword>
<comment type="similarity">
    <text evidence="2">Belongs to the SusD family.</text>
</comment>
<dbReference type="Pfam" id="PF07980">
    <property type="entry name" value="SusD_RagB"/>
    <property type="match status" value="1"/>
</dbReference>
<sequence>MKKIFYFLTICSTLSLVSCSDDILDRTPLDEISEPEFWKTTSDLELYANSFYNKLPGWSGVGFGSAQMPDVGTDLGLGTGISSRLDGSQGIPNSGSNSLWSWDEVRQANYFVSNVSKAEGLETEINQFTGEGYFFRAYFYYDLLKKYGDLPIYEAYFDNLDVDQLYQARSPRNEVADFILADLDKAISLLKTKANLSTPRVNKEAALLLKATIALYEGTWEKYHSGTEFGVAGSDGTAFLQEAADAAKELIDGGTRTLNPSYGDLFNQTNLSTNNEIILWREYDYVGLGNSFGNDAQLSWPNNFSYSLDAIKSYLALDGLPIAVSTLTTDDKELANIETNRDPRLAETLMVPGDVTVVNIDGSMLYWEEPTVGQSVGAYESQKYRITTLDPSTNNYSRNTAKILMRYGEALLIYAEAKAELGTITQDDLDITINALRERAGFDFATNATAKLTLSPVTDPNWPDYGHTISPVLQEIRRERVVELMNEGFRLDDLMRWGAHKLFVDKRPKGAYYETLIMDTAANLDSDADGYLDPYAVELVDGYSFNPDRDYLLAIPAEELVLNPNLIQNPGWE</sequence>
<organism evidence="8 9">
    <name type="scientific">Algibacter lectus</name>
    <dbReference type="NCBI Taxonomy" id="221126"/>
    <lineage>
        <taxon>Bacteria</taxon>
        <taxon>Pseudomonadati</taxon>
        <taxon>Bacteroidota</taxon>
        <taxon>Flavobacteriia</taxon>
        <taxon>Flavobacteriales</taxon>
        <taxon>Flavobacteriaceae</taxon>
        <taxon>Algibacter</taxon>
    </lineage>
</organism>
<dbReference type="InterPro" id="IPR011990">
    <property type="entry name" value="TPR-like_helical_dom_sf"/>
</dbReference>
<comment type="caution">
    <text evidence="8">The sequence shown here is derived from an EMBL/GenBank/DDBJ whole genome shotgun (WGS) entry which is preliminary data.</text>
</comment>
<keyword evidence="9" id="KW-1185">Reference proteome</keyword>
<dbReference type="EMBL" id="SORL01000010">
    <property type="protein sequence ID" value="TDY60966.1"/>
    <property type="molecule type" value="Genomic_DNA"/>
</dbReference>
<accession>A0A4R8MB70</accession>
<dbReference type="InterPro" id="IPR033985">
    <property type="entry name" value="SusD-like_N"/>
</dbReference>
<dbReference type="SUPFAM" id="SSF48452">
    <property type="entry name" value="TPR-like"/>
    <property type="match status" value="1"/>
</dbReference>
<dbReference type="Gene3D" id="1.25.40.390">
    <property type="match status" value="1"/>
</dbReference>
<gene>
    <name evidence="8" type="ORF">DFQ06_2975</name>
</gene>
<proteinExistence type="inferred from homology"/>
<dbReference type="InterPro" id="IPR012944">
    <property type="entry name" value="SusD_RagB_dom"/>
</dbReference>
<evidence type="ECO:0000256" key="2">
    <source>
        <dbReference type="ARBA" id="ARBA00006275"/>
    </source>
</evidence>
<dbReference type="PROSITE" id="PS51257">
    <property type="entry name" value="PROKAR_LIPOPROTEIN"/>
    <property type="match status" value="1"/>
</dbReference>
<evidence type="ECO:0000259" key="7">
    <source>
        <dbReference type="Pfam" id="PF14322"/>
    </source>
</evidence>
<evidence type="ECO:0000259" key="6">
    <source>
        <dbReference type="Pfam" id="PF07980"/>
    </source>
</evidence>
<keyword evidence="5" id="KW-0998">Cell outer membrane</keyword>
<evidence type="ECO:0000256" key="4">
    <source>
        <dbReference type="ARBA" id="ARBA00023136"/>
    </source>
</evidence>
<dbReference type="Pfam" id="PF14322">
    <property type="entry name" value="SusD-like_3"/>
    <property type="match status" value="1"/>
</dbReference>
<name>A0A4R8MB70_9FLAO</name>
<evidence type="ECO:0000313" key="9">
    <source>
        <dbReference type="Proteomes" id="UP000294824"/>
    </source>
</evidence>
<feature type="domain" description="RagB/SusD" evidence="6">
    <location>
        <begin position="293"/>
        <end position="572"/>
    </location>
</feature>
<evidence type="ECO:0000313" key="8">
    <source>
        <dbReference type="EMBL" id="TDY60966.1"/>
    </source>
</evidence>
<reference evidence="8 9" key="1">
    <citation type="submission" date="2019-03" db="EMBL/GenBank/DDBJ databases">
        <title>Genomic Encyclopedia of Type Strains, Phase III (KMG-III): the genomes of soil and plant-associated and newly described type strains.</title>
        <authorList>
            <person name="Whitman W."/>
        </authorList>
    </citation>
    <scope>NUCLEOTIDE SEQUENCE [LARGE SCALE GENOMIC DNA]</scope>
    <source>
        <strain evidence="8 9">CECT 8301</strain>
    </source>
</reference>
<dbReference type="RefSeq" id="WP_133968400.1">
    <property type="nucleotide sequence ID" value="NZ_SORL01000010.1"/>
</dbReference>
<evidence type="ECO:0000256" key="3">
    <source>
        <dbReference type="ARBA" id="ARBA00022729"/>
    </source>
</evidence>
<keyword evidence="4" id="KW-0472">Membrane</keyword>
<comment type="subcellular location">
    <subcellularLocation>
        <location evidence="1">Cell outer membrane</location>
    </subcellularLocation>
</comment>
<dbReference type="GO" id="GO:0009279">
    <property type="term" value="C:cell outer membrane"/>
    <property type="evidence" value="ECO:0007669"/>
    <property type="project" value="UniProtKB-SubCell"/>
</dbReference>
<protein>
    <submittedName>
        <fullName evidence="8">Putative outer membrane starch-binding protein</fullName>
    </submittedName>
</protein>
<feature type="domain" description="SusD-like N-terminal" evidence="7">
    <location>
        <begin position="103"/>
        <end position="210"/>
    </location>
</feature>